<proteinExistence type="predicted"/>
<dbReference type="Proteomes" id="UP000051952">
    <property type="component" value="Unassembled WGS sequence"/>
</dbReference>
<protein>
    <submittedName>
        <fullName evidence="2">Uncharacterized protein</fullName>
    </submittedName>
</protein>
<evidence type="ECO:0000256" key="1">
    <source>
        <dbReference type="SAM" id="MobiDB-lite"/>
    </source>
</evidence>
<feature type="region of interest" description="Disordered" evidence="1">
    <location>
        <begin position="21"/>
        <end position="116"/>
    </location>
</feature>
<evidence type="ECO:0000313" key="3">
    <source>
        <dbReference type="Proteomes" id="UP000051952"/>
    </source>
</evidence>
<accession>A0A0S4IZA6</accession>
<name>A0A0S4IZA6_BODSA</name>
<dbReference type="VEuPathDB" id="TriTrypDB:BSAL_76875"/>
<reference evidence="3" key="1">
    <citation type="submission" date="2015-09" db="EMBL/GenBank/DDBJ databases">
        <authorList>
            <consortium name="Pathogen Informatics"/>
        </authorList>
    </citation>
    <scope>NUCLEOTIDE SEQUENCE [LARGE SCALE GENOMIC DNA]</scope>
    <source>
        <strain evidence="3">Lake Konstanz</strain>
    </source>
</reference>
<feature type="region of interest" description="Disordered" evidence="1">
    <location>
        <begin position="128"/>
        <end position="149"/>
    </location>
</feature>
<evidence type="ECO:0000313" key="2">
    <source>
        <dbReference type="EMBL" id="CUG28165.1"/>
    </source>
</evidence>
<dbReference type="EMBL" id="CYKH01000730">
    <property type="protein sequence ID" value="CUG28165.1"/>
    <property type="molecule type" value="Genomic_DNA"/>
</dbReference>
<keyword evidence="3" id="KW-1185">Reference proteome</keyword>
<feature type="compositionally biased region" description="Polar residues" evidence="1">
    <location>
        <begin position="21"/>
        <end position="32"/>
    </location>
</feature>
<organism evidence="2 3">
    <name type="scientific">Bodo saltans</name>
    <name type="common">Flagellated protozoan</name>
    <dbReference type="NCBI Taxonomy" id="75058"/>
    <lineage>
        <taxon>Eukaryota</taxon>
        <taxon>Discoba</taxon>
        <taxon>Euglenozoa</taxon>
        <taxon>Kinetoplastea</taxon>
        <taxon>Metakinetoplastina</taxon>
        <taxon>Eubodonida</taxon>
        <taxon>Bodonidae</taxon>
        <taxon>Bodo</taxon>
    </lineage>
</organism>
<dbReference type="AlphaFoldDB" id="A0A0S4IZA6"/>
<sequence>MLAFVLGGLLGANKSTPITAVTMGSSTSTTHPQETEEAPKLAPETYFHPPPPNAYYSSTKASPPLTSDSPAPPETTIAPVESGKPPSTSTTHPISREPAGQYTSLNHSTRSKPAWVPNFSEYFDPKNERVPRSAIPSRDTKGGHSAMQRGASPYPDFAEERLAVQQNLAAHRSVCKGSWRLPPNQTRFCRSHDGLAALSTSRLRRFDLPERSKLLCDAESPLSITRCSTEECRDARGCLLAFPSPHCQFPSVIVPFTSPSHMDGGMEASASRVFTEPLTAAEASLGTFEGYPVARLQQCADLAMQSYCDHAFQLIPERHAVCSFRGSATSENAQSCHNRSRMLKCVAFRYHHYSRGSLQPLPSQ</sequence>
<gene>
    <name evidence="2" type="ORF">BSAL_76875</name>
</gene>
<feature type="non-terminal residue" evidence="2">
    <location>
        <position position="364"/>
    </location>
</feature>
<feature type="compositionally biased region" description="Polar residues" evidence="1">
    <location>
        <begin position="55"/>
        <end position="69"/>
    </location>
</feature>